<evidence type="ECO:0000259" key="1">
    <source>
        <dbReference type="Pfam" id="PF00089"/>
    </source>
</evidence>
<dbReference type="AlphaFoldDB" id="A0AAV4VXV7"/>
<dbReference type="InterPro" id="IPR043504">
    <property type="entry name" value="Peptidase_S1_PA_chymotrypsin"/>
</dbReference>
<dbReference type="GO" id="GO:0006508">
    <property type="term" value="P:proteolysis"/>
    <property type="evidence" value="ECO:0007669"/>
    <property type="project" value="InterPro"/>
</dbReference>
<accession>A0AAV4VXV7</accession>
<evidence type="ECO:0000313" key="2">
    <source>
        <dbReference type="EMBL" id="GIY74848.1"/>
    </source>
</evidence>
<organism evidence="2 3">
    <name type="scientific">Caerostris darwini</name>
    <dbReference type="NCBI Taxonomy" id="1538125"/>
    <lineage>
        <taxon>Eukaryota</taxon>
        <taxon>Metazoa</taxon>
        <taxon>Ecdysozoa</taxon>
        <taxon>Arthropoda</taxon>
        <taxon>Chelicerata</taxon>
        <taxon>Arachnida</taxon>
        <taxon>Araneae</taxon>
        <taxon>Araneomorphae</taxon>
        <taxon>Entelegynae</taxon>
        <taxon>Araneoidea</taxon>
        <taxon>Araneidae</taxon>
        <taxon>Caerostris</taxon>
    </lineage>
</organism>
<dbReference type="Pfam" id="PF00089">
    <property type="entry name" value="Trypsin"/>
    <property type="match status" value="1"/>
</dbReference>
<dbReference type="Proteomes" id="UP001054837">
    <property type="component" value="Unassembled WGS sequence"/>
</dbReference>
<gene>
    <name evidence="2" type="primary">AVEN_74590_1</name>
    <name evidence="2" type="ORF">CDAR_73151</name>
</gene>
<dbReference type="EMBL" id="BPLQ01013794">
    <property type="protein sequence ID" value="GIY74848.1"/>
    <property type="molecule type" value="Genomic_DNA"/>
</dbReference>
<dbReference type="PANTHER" id="PTHR24260:SF136">
    <property type="entry name" value="GH08193P-RELATED"/>
    <property type="match status" value="1"/>
</dbReference>
<dbReference type="SUPFAM" id="SSF50494">
    <property type="entry name" value="Trypsin-like serine proteases"/>
    <property type="match status" value="1"/>
</dbReference>
<sequence>MKEVDVRECQGPKGGCAKNMSAIICAKGTHENQSPCKGDCGASVFSDSGPAYYALGVTSLDDRDKCQPSRPIAYTRVYAYLPWIKTHVGKLPTPQAVLGDLDRLEFEGYEYYEN</sequence>
<dbReference type="InterPro" id="IPR001254">
    <property type="entry name" value="Trypsin_dom"/>
</dbReference>
<dbReference type="Gene3D" id="2.40.10.10">
    <property type="entry name" value="Trypsin-like serine proteases"/>
    <property type="match status" value="1"/>
</dbReference>
<dbReference type="GO" id="GO:0004252">
    <property type="term" value="F:serine-type endopeptidase activity"/>
    <property type="evidence" value="ECO:0007669"/>
    <property type="project" value="InterPro"/>
</dbReference>
<dbReference type="InterPro" id="IPR009003">
    <property type="entry name" value="Peptidase_S1_PA"/>
</dbReference>
<protein>
    <submittedName>
        <fullName evidence="2">Peptidase S1 domain-containing protein</fullName>
    </submittedName>
</protein>
<comment type="caution">
    <text evidence="2">The sequence shown here is derived from an EMBL/GenBank/DDBJ whole genome shotgun (WGS) entry which is preliminary data.</text>
</comment>
<proteinExistence type="predicted"/>
<feature type="domain" description="Peptidase S1" evidence="1">
    <location>
        <begin position="19"/>
        <end position="84"/>
    </location>
</feature>
<keyword evidence="3" id="KW-1185">Reference proteome</keyword>
<evidence type="ECO:0000313" key="3">
    <source>
        <dbReference type="Proteomes" id="UP001054837"/>
    </source>
</evidence>
<dbReference type="PANTHER" id="PTHR24260">
    <property type="match status" value="1"/>
</dbReference>
<dbReference type="InterPro" id="IPR051333">
    <property type="entry name" value="CLIP_Serine_Protease"/>
</dbReference>
<reference evidence="2 3" key="1">
    <citation type="submission" date="2021-06" db="EMBL/GenBank/DDBJ databases">
        <title>Caerostris darwini draft genome.</title>
        <authorList>
            <person name="Kono N."/>
            <person name="Arakawa K."/>
        </authorList>
    </citation>
    <scope>NUCLEOTIDE SEQUENCE [LARGE SCALE GENOMIC DNA]</scope>
</reference>
<name>A0AAV4VXV7_9ARAC</name>